<proteinExistence type="predicted"/>
<dbReference type="OrthoDB" id="8418607at2"/>
<protein>
    <submittedName>
        <fullName evidence="2">Uncharacterized protein</fullName>
    </submittedName>
</protein>
<dbReference type="RefSeq" id="WP_145638231.1">
    <property type="nucleotide sequence ID" value="NZ_VIWP01000004.1"/>
</dbReference>
<evidence type="ECO:0000313" key="3">
    <source>
        <dbReference type="Proteomes" id="UP000320653"/>
    </source>
</evidence>
<accession>A0A561QR65</accession>
<feature type="region of interest" description="Disordered" evidence="1">
    <location>
        <begin position="26"/>
        <end position="45"/>
    </location>
</feature>
<evidence type="ECO:0000256" key="1">
    <source>
        <dbReference type="SAM" id="MobiDB-lite"/>
    </source>
</evidence>
<dbReference type="EMBL" id="VIWP01000004">
    <property type="protein sequence ID" value="TWF52827.1"/>
    <property type="molecule type" value="Genomic_DNA"/>
</dbReference>
<dbReference type="AlphaFoldDB" id="A0A561QR65"/>
<reference evidence="2 3" key="1">
    <citation type="submission" date="2019-06" db="EMBL/GenBank/DDBJ databases">
        <title>Sorghum-associated microbial communities from plants grown in Nebraska, USA.</title>
        <authorList>
            <person name="Schachtman D."/>
        </authorList>
    </citation>
    <scope>NUCLEOTIDE SEQUENCE [LARGE SCALE GENOMIC DNA]</scope>
    <source>
        <strain evidence="2 3">1225</strain>
    </source>
</reference>
<evidence type="ECO:0000313" key="2">
    <source>
        <dbReference type="EMBL" id="TWF52827.1"/>
    </source>
</evidence>
<sequence length="361" mass="38059">MLLPTQQSLGLVANNTLQSMLDGIEEERKKQEEKSTGKERDVVTEAKISASEEAKRAKDKIATALFSANNADPNEVKIKLIDRLADKLGIDTDEARSNYTLGKALEDALKGLGSNGTSELEKDLGLDEMGVSAATLLKAIQNPYGDDNQRLMDGINRKINGGKLDTEVERVVQRLENVADPKTLAELKAGPQGYDPTRIEDAETKAERQDDITAAEAGEKLKDVQKVQDVVEKKNDVATGKVDGAASTSSADAADAKSAEAAEMITLFAAAAEQAGHASDADTTARAADQAQNADAAASTDGDASSAVTVLKAEASKSEAGEKTATDMLADDAADASKADIQPVRVDDIGLYELLKKKLAA</sequence>
<name>A0A561QR65_9HYPH</name>
<keyword evidence="3" id="KW-1185">Reference proteome</keyword>
<dbReference type="Proteomes" id="UP000320653">
    <property type="component" value="Unassembled WGS sequence"/>
</dbReference>
<comment type="caution">
    <text evidence="2">The sequence shown here is derived from an EMBL/GenBank/DDBJ whole genome shotgun (WGS) entry which is preliminary data.</text>
</comment>
<organism evidence="2 3">
    <name type="scientific">Neorhizobium alkalisoli</name>
    <dbReference type="NCBI Taxonomy" id="528178"/>
    <lineage>
        <taxon>Bacteria</taxon>
        <taxon>Pseudomonadati</taxon>
        <taxon>Pseudomonadota</taxon>
        <taxon>Alphaproteobacteria</taxon>
        <taxon>Hyphomicrobiales</taxon>
        <taxon>Rhizobiaceae</taxon>
        <taxon>Rhizobium/Agrobacterium group</taxon>
        <taxon>Neorhizobium</taxon>
    </lineage>
</organism>
<feature type="compositionally biased region" description="Low complexity" evidence="1">
    <location>
        <begin position="281"/>
        <end position="307"/>
    </location>
</feature>
<feature type="region of interest" description="Disordered" evidence="1">
    <location>
        <begin position="273"/>
        <end position="307"/>
    </location>
</feature>
<gene>
    <name evidence="2" type="ORF">FHW37_10494</name>
</gene>